<evidence type="ECO:0000259" key="11">
    <source>
        <dbReference type="PROSITE" id="PS50104"/>
    </source>
</evidence>
<dbReference type="SUPFAM" id="SSF52200">
    <property type="entry name" value="Toll/Interleukin receptor TIR domain"/>
    <property type="match status" value="1"/>
</dbReference>
<dbReference type="InterPro" id="IPR001611">
    <property type="entry name" value="Leu-rich_rpt"/>
</dbReference>
<dbReference type="PANTHER" id="PTHR11017:SF393">
    <property type="entry name" value="ADP-RIBOSYL CYCLASE_CYCLIC ADP-RIBOSE HYDROLASE"/>
    <property type="match status" value="1"/>
</dbReference>
<dbReference type="GO" id="GO:0016020">
    <property type="term" value="C:membrane"/>
    <property type="evidence" value="ECO:0007669"/>
    <property type="project" value="UniProtKB-SubCell"/>
</dbReference>
<dbReference type="AlphaFoldDB" id="A0A2G2Y4S8"/>
<dbReference type="Gene3D" id="3.40.50.300">
    <property type="entry name" value="P-loop containing nucleotide triphosphate hydrolases"/>
    <property type="match status" value="1"/>
</dbReference>
<evidence type="ECO:0000256" key="4">
    <source>
        <dbReference type="ARBA" id="ARBA00022737"/>
    </source>
</evidence>
<dbReference type="GO" id="GO:0006952">
    <property type="term" value="P:defense response"/>
    <property type="evidence" value="ECO:0007669"/>
    <property type="project" value="UniProtKB-KW"/>
</dbReference>
<dbReference type="InterPro" id="IPR000157">
    <property type="entry name" value="TIR_dom"/>
</dbReference>
<sequence length="1165" mass="134323">MWKVDHFFFLTNFPPFLKEFINNNNNSNYHTVFSLFQISMASSSSFVSNSQYRPRWKYVVFLSFRGEHTCKTFAGHLYEGFKNRGILTFQDDKRIEDGDSIPEELLKAIEVSQFAVVVFSKNFATSRWCLNELVRIIECKQEENGQTVIPIFYDVDPSDVRNQSGDFAVPFSEYELKYRDDVEGMQKVKRWRTALTASANLKGRDVRGRKKRKNFHLNLDVSEIQIVDQISSKLYKSGYSLSSLQDVVGINAHLEKLKSLLQREINDVWIVGIWEIGGVGKTTIEKAIFDTLSYQFKAACFLANVKENAKKNQLHSLQNMLLSELLRKKDDYVNNKFDGKCMIPSTICSMKVLIVLDDIDHSDHLEYLAGDLDWFGNGSRVVITTRNRQLIENDDAIYECFKMFSLEVVNHAKGLPLALKVWGSLFHGKGLTQWRRIADKIKDKSTSEIVEKIKISYDGLEPEVQKMFLDMVCFFRGYDKTEVLQILGNYNNGAEYGLDVLIDKSLVFISGDDSLEMHDLIEDMGRFVVKMQKDLGEPSRIWDVEDFEEETKAMESIWLNDDNVKKLRFSKEVMKNMKRLKLLCIYKFDTHDAIEYLPNSLAWIDIFRYPWESLPEEFEPKRLVHLYLYRGLLRHLWFETKHFPCLRRLDLSSSQNLMQTPDFGGMPNLEHLYLGSCMNLKEVHHSLGNCRKLIHLSLDSCESLERFPCVSVESLEYLGLQKCYSLEKFPEIIGEVKPSSIQYLTQGELILSHMKNLVALPSSICKLKCLVKLNVSYCFKFESLPEEIGDLENLEELDAGRTLISRPPFSVVRLNKLKFLSFEKITPKDGVLFVFPRVNEGLRSLEILNLSFCNLIDGGLPEDIGCLHSLEELTLSRNNFEHFPQSIAQLGALRCLNLSHCEKINFELIMGMKNLETLNLSYCNLVDGELPDDIGCLSFLKKLDLCGNNFEHLPRSIAQLGALPCLDVSHCKRLTQLPEFPVQLDTIDADWTNYRICNSLFQNISLLQHDISASDSSSLRVITGWQWQWQCYQNVEWSLILHQMPTFPYQGIDCVSVNLLRNWYIHDSFLGFSVCYHGILTDITAHLIPLYDGMSCITRKLVLSDHSKYSLERYGIHFFLIPFAGLWDISKANGKTPNDYSHIMLSCSKKIKYIFGLLYKDEPGV</sequence>
<dbReference type="GO" id="GO:0061809">
    <property type="term" value="F:NAD+ nucleosidase activity, cyclic ADP-ribose generating"/>
    <property type="evidence" value="ECO:0007669"/>
    <property type="project" value="UniProtKB-EC"/>
</dbReference>
<dbReference type="Pfam" id="PF20160">
    <property type="entry name" value="C-JID"/>
    <property type="match status" value="1"/>
</dbReference>
<dbReference type="PANTHER" id="PTHR11017">
    <property type="entry name" value="LEUCINE-RICH REPEAT-CONTAINING PROTEIN"/>
    <property type="match status" value="1"/>
</dbReference>
<dbReference type="InterPro" id="IPR036390">
    <property type="entry name" value="WH_DNA-bd_sf"/>
</dbReference>
<dbReference type="SMART" id="SM00255">
    <property type="entry name" value="TIR"/>
    <property type="match status" value="1"/>
</dbReference>
<dbReference type="GO" id="GO:0005524">
    <property type="term" value="F:ATP binding"/>
    <property type="evidence" value="ECO:0007669"/>
    <property type="project" value="UniProtKB-KW"/>
</dbReference>
<evidence type="ECO:0000256" key="6">
    <source>
        <dbReference type="ARBA" id="ARBA00022821"/>
    </source>
</evidence>
<dbReference type="InterPro" id="IPR045344">
    <property type="entry name" value="C-JID"/>
</dbReference>
<dbReference type="Gene3D" id="3.80.10.10">
    <property type="entry name" value="Ribonuclease Inhibitor"/>
    <property type="match status" value="3"/>
</dbReference>
<dbReference type="Pfam" id="PF01582">
    <property type="entry name" value="TIR"/>
    <property type="match status" value="1"/>
</dbReference>
<dbReference type="PRINTS" id="PR00364">
    <property type="entry name" value="DISEASERSIST"/>
</dbReference>
<evidence type="ECO:0000256" key="1">
    <source>
        <dbReference type="ARBA" id="ARBA00004170"/>
    </source>
</evidence>
<keyword evidence="5" id="KW-0378">Hydrolase</keyword>
<dbReference type="EMBL" id="AYRZ02000012">
    <property type="protein sequence ID" value="PHT64730.1"/>
    <property type="molecule type" value="Genomic_DNA"/>
</dbReference>
<keyword evidence="9" id="KW-0472">Membrane</keyword>
<evidence type="ECO:0000256" key="2">
    <source>
        <dbReference type="ARBA" id="ARBA00011982"/>
    </source>
</evidence>
<evidence type="ECO:0000256" key="8">
    <source>
        <dbReference type="ARBA" id="ARBA00023054"/>
    </source>
</evidence>
<dbReference type="Gene3D" id="3.40.50.10140">
    <property type="entry name" value="Toll/interleukin-1 receptor homology (TIR) domain"/>
    <property type="match status" value="1"/>
</dbReference>
<proteinExistence type="predicted"/>
<dbReference type="GO" id="GO:0043531">
    <property type="term" value="F:ADP binding"/>
    <property type="evidence" value="ECO:0007669"/>
    <property type="project" value="InterPro"/>
</dbReference>
<evidence type="ECO:0000256" key="5">
    <source>
        <dbReference type="ARBA" id="ARBA00022801"/>
    </source>
</evidence>
<dbReference type="InterPro" id="IPR044974">
    <property type="entry name" value="Disease_R_plants"/>
</dbReference>
<dbReference type="PROSITE" id="PS50104">
    <property type="entry name" value="TIR"/>
    <property type="match status" value="1"/>
</dbReference>
<dbReference type="InterPro" id="IPR027417">
    <property type="entry name" value="P-loop_NTPase"/>
</dbReference>
<dbReference type="EC" id="3.2.2.6" evidence="2"/>
<name>A0A2G2Y4S8_CAPAN</name>
<comment type="subcellular location">
    <subcellularLocation>
        <location evidence="1">Membrane</location>
        <topology evidence="1">Peripheral membrane protein</topology>
    </subcellularLocation>
</comment>
<keyword evidence="8" id="KW-0175">Coiled coil</keyword>
<protein>
    <recommendedName>
        <fullName evidence="2">ADP-ribosyl cyclase/cyclic ADP-ribose hydrolase</fullName>
        <ecNumber evidence="2">3.2.2.6</ecNumber>
    </recommendedName>
</protein>
<dbReference type="Pfam" id="PF23282">
    <property type="entry name" value="WHD_ROQ1"/>
    <property type="match status" value="1"/>
</dbReference>
<feature type="domain" description="TIR" evidence="11">
    <location>
        <begin position="56"/>
        <end position="198"/>
    </location>
</feature>
<dbReference type="InterPro" id="IPR042197">
    <property type="entry name" value="Apaf_helical"/>
</dbReference>
<dbReference type="SUPFAM" id="SSF52047">
    <property type="entry name" value="RNI-like"/>
    <property type="match status" value="1"/>
</dbReference>
<dbReference type="InterPro" id="IPR002182">
    <property type="entry name" value="NB-ARC"/>
</dbReference>
<dbReference type="InterPro" id="IPR003591">
    <property type="entry name" value="Leu-rich_rpt_typical-subtyp"/>
</dbReference>
<dbReference type="Gene3D" id="1.10.8.430">
    <property type="entry name" value="Helical domain of apoptotic protease-activating factors"/>
    <property type="match status" value="1"/>
</dbReference>
<dbReference type="OMA" id="DIRECYP"/>
<dbReference type="GO" id="GO:0007165">
    <property type="term" value="P:signal transduction"/>
    <property type="evidence" value="ECO:0007669"/>
    <property type="project" value="InterPro"/>
</dbReference>
<dbReference type="InterPro" id="IPR032675">
    <property type="entry name" value="LRR_dom_sf"/>
</dbReference>
<evidence type="ECO:0000313" key="12">
    <source>
        <dbReference type="EMBL" id="PHT64730.1"/>
    </source>
</evidence>
<evidence type="ECO:0000313" key="13">
    <source>
        <dbReference type="Proteomes" id="UP000222542"/>
    </source>
</evidence>
<dbReference type="Gramene" id="PHT64730">
    <property type="protein sequence ID" value="PHT64730"/>
    <property type="gene ID" value="T459_29155"/>
</dbReference>
<dbReference type="Pfam" id="PF00560">
    <property type="entry name" value="LRR_1"/>
    <property type="match status" value="2"/>
</dbReference>
<keyword evidence="7" id="KW-0520">NAD</keyword>
<accession>A0A2G2Y4S8</accession>
<reference evidence="12 13" key="1">
    <citation type="journal article" date="2014" name="Nat. Genet.">
        <title>Genome sequence of the hot pepper provides insights into the evolution of pungency in Capsicum species.</title>
        <authorList>
            <person name="Kim S."/>
            <person name="Park M."/>
            <person name="Yeom S.I."/>
            <person name="Kim Y.M."/>
            <person name="Lee J.M."/>
            <person name="Lee H.A."/>
            <person name="Seo E."/>
            <person name="Choi J."/>
            <person name="Cheong K."/>
            <person name="Kim K.T."/>
            <person name="Jung K."/>
            <person name="Lee G.W."/>
            <person name="Oh S.K."/>
            <person name="Bae C."/>
            <person name="Kim S.B."/>
            <person name="Lee H.Y."/>
            <person name="Kim S.Y."/>
            <person name="Kim M.S."/>
            <person name="Kang B.C."/>
            <person name="Jo Y.D."/>
            <person name="Yang H.B."/>
            <person name="Jeong H.J."/>
            <person name="Kang W.H."/>
            <person name="Kwon J.K."/>
            <person name="Shin C."/>
            <person name="Lim J.Y."/>
            <person name="Park J.H."/>
            <person name="Huh J.H."/>
            <person name="Kim J.S."/>
            <person name="Kim B.D."/>
            <person name="Cohen O."/>
            <person name="Paran I."/>
            <person name="Suh M.C."/>
            <person name="Lee S.B."/>
            <person name="Kim Y.K."/>
            <person name="Shin Y."/>
            <person name="Noh S.J."/>
            <person name="Park J."/>
            <person name="Seo Y.S."/>
            <person name="Kwon S.Y."/>
            <person name="Kim H.A."/>
            <person name="Park J.M."/>
            <person name="Kim H.J."/>
            <person name="Choi S.B."/>
            <person name="Bosland P.W."/>
            <person name="Reeves G."/>
            <person name="Jo S.H."/>
            <person name="Lee B.W."/>
            <person name="Cho H.T."/>
            <person name="Choi H.S."/>
            <person name="Lee M.S."/>
            <person name="Yu Y."/>
            <person name="Do Choi Y."/>
            <person name="Park B.S."/>
            <person name="van Deynze A."/>
            <person name="Ashrafi H."/>
            <person name="Hill T."/>
            <person name="Kim W.T."/>
            <person name="Pai H.S."/>
            <person name="Ahn H.K."/>
            <person name="Yeam I."/>
            <person name="Giovannoni J.J."/>
            <person name="Rose J.K."/>
            <person name="Sorensen I."/>
            <person name="Lee S.J."/>
            <person name="Kim R.W."/>
            <person name="Choi I.Y."/>
            <person name="Choi B.S."/>
            <person name="Lim J.S."/>
            <person name="Lee Y.H."/>
            <person name="Choi D."/>
        </authorList>
    </citation>
    <scope>NUCLEOTIDE SEQUENCE [LARGE SCALE GENOMIC DNA]</scope>
    <source>
        <strain evidence="13">cv. CM334</strain>
    </source>
</reference>
<dbReference type="SMART" id="SM00369">
    <property type="entry name" value="LRR_TYP"/>
    <property type="match status" value="5"/>
</dbReference>
<dbReference type="InterPro" id="IPR035897">
    <property type="entry name" value="Toll_tir_struct_dom_sf"/>
</dbReference>
<keyword evidence="6" id="KW-0611">Plant defense</keyword>
<comment type="caution">
    <text evidence="12">The sequence shown here is derived from an EMBL/GenBank/DDBJ whole genome shotgun (WGS) entry which is preliminary data.</text>
</comment>
<dbReference type="GO" id="GO:0051707">
    <property type="term" value="P:response to other organism"/>
    <property type="evidence" value="ECO:0007669"/>
    <property type="project" value="UniProtKB-ARBA"/>
</dbReference>
<keyword evidence="13" id="KW-1185">Reference proteome</keyword>
<evidence type="ECO:0000256" key="10">
    <source>
        <dbReference type="ARBA" id="ARBA00047304"/>
    </source>
</evidence>
<dbReference type="SUPFAM" id="SSF46785">
    <property type="entry name" value="Winged helix' DNA-binding domain"/>
    <property type="match status" value="1"/>
</dbReference>
<dbReference type="SUPFAM" id="SSF52540">
    <property type="entry name" value="P-loop containing nucleoside triphosphate hydrolases"/>
    <property type="match status" value="1"/>
</dbReference>
<keyword evidence="4" id="KW-0677">Repeat</keyword>
<gene>
    <name evidence="12" type="ORF">T459_29155</name>
</gene>
<dbReference type="Pfam" id="PF00931">
    <property type="entry name" value="NB-ARC"/>
    <property type="match status" value="1"/>
</dbReference>
<dbReference type="Proteomes" id="UP000222542">
    <property type="component" value="Unassembled WGS sequence"/>
</dbReference>
<evidence type="ECO:0000256" key="9">
    <source>
        <dbReference type="ARBA" id="ARBA00023136"/>
    </source>
</evidence>
<keyword evidence="3" id="KW-0433">Leucine-rich repeat</keyword>
<dbReference type="FunFam" id="3.40.50.10140:FF:000007">
    <property type="entry name" value="Disease resistance protein (TIR-NBS-LRR class)"/>
    <property type="match status" value="1"/>
</dbReference>
<organism evidence="12 13">
    <name type="scientific">Capsicum annuum</name>
    <name type="common">Capsicum pepper</name>
    <dbReference type="NCBI Taxonomy" id="4072"/>
    <lineage>
        <taxon>Eukaryota</taxon>
        <taxon>Viridiplantae</taxon>
        <taxon>Streptophyta</taxon>
        <taxon>Embryophyta</taxon>
        <taxon>Tracheophyta</taxon>
        <taxon>Spermatophyta</taxon>
        <taxon>Magnoliopsida</taxon>
        <taxon>eudicotyledons</taxon>
        <taxon>Gunneridae</taxon>
        <taxon>Pentapetalae</taxon>
        <taxon>asterids</taxon>
        <taxon>lamiids</taxon>
        <taxon>Solanales</taxon>
        <taxon>Solanaceae</taxon>
        <taxon>Solanoideae</taxon>
        <taxon>Capsiceae</taxon>
        <taxon>Capsicum</taxon>
    </lineage>
</organism>
<comment type="catalytic activity">
    <reaction evidence="10">
        <text>NAD(+) + H2O = ADP-D-ribose + nicotinamide + H(+)</text>
        <dbReference type="Rhea" id="RHEA:16301"/>
        <dbReference type="ChEBI" id="CHEBI:15377"/>
        <dbReference type="ChEBI" id="CHEBI:15378"/>
        <dbReference type="ChEBI" id="CHEBI:17154"/>
        <dbReference type="ChEBI" id="CHEBI:57540"/>
        <dbReference type="ChEBI" id="CHEBI:57967"/>
        <dbReference type="EC" id="3.2.2.6"/>
    </reaction>
    <physiologicalReaction direction="left-to-right" evidence="10">
        <dbReference type="Rhea" id="RHEA:16302"/>
    </physiologicalReaction>
</comment>
<reference evidence="12 13" key="2">
    <citation type="journal article" date="2017" name="Genome Biol.">
        <title>New reference genome sequences of hot pepper reveal the massive evolution of plant disease-resistance genes by retroduplication.</title>
        <authorList>
            <person name="Kim S."/>
            <person name="Park J."/>
            <person name="Yeom S.I."/>
            <person name="Kim Y.M."/>
            <person name="Seo E."/>
            <person name="Kim K.T."/>
            <person name="Kim M.S."/>
            <person name="Lee J.M."/>
            <person name="Cheong K."/>
            <person name="Shin H.S."/>
            <person name="Kim S.B."/>
            <person name="Han K."/>
            <person name="Lee J."/>
            <person name="Park M."/>
            <person name="Lee H.A."/>
            <person name="Lee H.Y."/>
            <person name="Lee Y."/>
            <person name="Oh S."/>
            <person name="Lee J.H."/>
            <person name="Choi E."/>
            <person name="Choi E."/>
            <person name="Lee S.E."/>
            <person name="Jeon J."/>
            <person name="Kim H."/>
            <person name="Choi G."/>
            <person name="Song H."/>
            <person name="Lee J."/>
            <person name="Lee S.C."/>
            <person name="Kwon J.K."/>
            <person name="Lee H.Y."/>
            <person name="Koo N."/>
            <person name="Hong Y."/>
            <person name="Kim R.W."/>
            <person name="Kang W.H."/>
            <person name="Huh J.H."/>
            <person name="Kang B.C."/>
            <person name="Yang T.J."/>
            <person name="Lee Y.H."/>
            <person name="Bennetzen J.L."/>
            <person name="Choi D."/>
        </authorList>
    </citation>
    <scope>NUCLEOTIDE SEQUENCE [LARGE SCALE GENOMIC DNA]</scope>
    <source>
        <strain evidence="13">cv. CM334</strain>
    </source>
</reference>
<evidence type="ECO:0000256" key="3">
    <source>
        <dbReference type="ARBA" id="ARBA00022614"/>
    </source>
</evidence>
<evidence type="ECO:0000256" key="7">
    <source>
        <dbReference type="ARBA" id="ARBA00023027"/>
    </source>
</evidence>
<dbReference type="InterPro" id="IPR058192">
    <property type="entry name" value="WHD_ROQ1-like"/>
</dbReference>